<keyword evidence="3" id="KW-0966">Cell projection</keyword>
<dbReference type="Pfam" id="PF08867">
    <property type="entry name" value="FRG"/>
    <property type="match status" value="1"/>
</dbReference>
<dbReference type="Proteomes" id="UP000003455">
    <property type="component" value="Chromosome"/>
</dbReference>
<sequence>MNTKYLYLNFDKIYEEKDFFNVLHVDINLKISEIKESNEVLYSIDSITCKKLNHYDPKLESYRDSIYLLNERLNNYNFNGKKEWKLFYLYKELIQTFEILYDDTSTTNYYRGQANDWPMKAGLLRNDIIDDLKKEFENIYEDMAYKYPDLIEYTCLNKKEYKAEDFKKRENNMAYLQHYGLRTTLIDITENPFIALLFLTSNSQVFNNATLDMYNINPKIHSEQNLFSRVKMISKNKRIIAQKGAFFNFEKLLIFQNEQNVNRDKINKIPLVRLKLNFSYDYKEKLKRELNQTQSAFQKLKITREEKLKNHKSRIKEDLKRIRNLTMKTEHDMDSEKSNDYKEELEYLIKRILKDESVIKIDKEMEDLKKKKLYLDARLKKEEILTSEYLRPEICKELREKLKQYHYVESELFPDVYRHIGYIQSNFLSNQTNNRTINKNNISENLVDLLKLKEN</sequence>
<evidence type="ECO:0000256" key="1">
    <source>
        <dbReference type="SAM" id="Coils"/>
    </source>
</evidence>
<evidence type="ECO:0000313" key="3">
    <source>
        <dbReference type="EMBL" id="EFH94264.1"/>
    </source>
</evidence>
<dbReference type="RefSeq" id="WP_001093574.1">
    <property type="nucleotide sequence ID" value="NZ_CM000952.1"/>
</dbReference>
<dbReference type="EMBL" id="ACJA02000004">
    <property type="protein sequence ID" value="EFH94264.1"/>
    <property type="molecule type" value="Genomic_DNA"/>
</dbReference>
<keyword evidence="3" id="KW-0969">Cilium</keyword>
<dbReference type="HOGENOM" id="CLU_048426_0_0_9"/>
<feature type="coiled-coil region" evidence="1">
    <location>
        <begin position="283"/>
        <end position="328"/>
    </location>
</feature>
<evidence type="ECO:0000259" key="2">
    <source>
        <dbReference type="SMART" id="SM00901"/>
    </source>
</evidence>
<dbReference type="InterPro" id="IPR014966">
    <property type="entry name" value="FRG-dom"/>
</dbReference>
<accession>A0A0E1X432</accession>
<feature type="domain" description="FRG" evidence="2">
    <location>
        <begin position="104"/>
        <end position="211"/>
    </location>
</feature>
<protein>
    <submittedName>
        <fullName evidence="3">Putative flagellar protein FliS</fullName>
    </submittedName>
</protein>
<keyword evidence="1" id="KW-0175">Coiled coil</keyword>
<dbReference type="SMART" id="SM00901">
    <property type="entry name" value="FRG"/>
    <property type="match status" value="1"/>
</dbReference>
<dbReference type="AlphaFoldDB" id="A0A0E1X432"/>
<organism evidence="3">
    <name type="scientific">Staphylococcus aureus subsp. aureus MN8</name>
    <dbReference type="NCBI Taxonomy" id="548470"/>
    <lineage>
        <taxon>Bacteria</taxon>
        <taxon>Bacillati</taxon>
        <taxon>Bacillota</taxon>
        <taxon>Bacilli</taxon>
        <taxon>Bacillales</taxon>
        <taxon>Staphylococcaceae</taxon>
        <taxon>Staphylococcus</taxon>
    </lineage>
</organism>
<comment type="caution">
    <text evidence="3">The sequence shown here is derived from an EMBL/GenBank/DDBJ whole genome shotgun (WGS) entry which is preliminary data.</text>
</comment>
<reference evidence="3" key="1">
    <citation type="submission" date="2010-05" db="EMBL/GenBank/DDBJ databases">
        <authorList>
            <person name="Muzny D."/>
            <person name="Qin X."/>
            <person name="Buhay C."/>
            <person name="Dugan-Rocha S."/>
            <person name="Ding Y."/>
            <person name="Chen G."/>
            <person name="Hawes A."/>
            <person name="Holder M."/>
            <person name="Jhangiani S."/>
            <person name="Johnson A."/>
            <person name="Khan Z."/>
            <person name="Li Z."/>
            <person name="Liu W."/>
            <person name="Liu X."/>
            <person name="Perez L."/>
            <person name="Shen H."/>
            <person name="Wang Q."/>
            <person name="Watt J."/>
            <person name="Xi L."/>
            <person name="Xin Y."/>
            <person name="Zhou J."/>
            <person name="Deng J."/>
            <person name="Jiang H."/>
            <person name="Liu Y."/>
            <person name="Qu J."/>
            <person name="Song X.-Z."/>
            <person name="Zhang L."/>
            <person name="Villasana D."/>
            <person name="Johnson A."/>
            <person name="Liu J."/>
            <person name="Liyanage D."/>
            <person name="Lorensuhewa L."/>
            <person name="Robinson T."/>
            <person name="Song A."/>
            <person name="Song B.-B."/>
            <person name="Dinh H."/>
            <person name="Thornton R."/>
            <person name="Coyle M."/>
            <person name="Francisco L."/>
            <person name="Jackson L."/>
            <person name="Javaid M."/>
            <person name="Korchina V."/>
            <person name="Kovar C."/>
            <person name="Mata R."/>
            <person name="Mathew T."/>
            <person name="Ngo R."/>
            <person name="Nguyen L."/>
            <person name="Nguyen N."/>
            <person name="Okwuonu G."/>
            <person name="Ongeri F."/>
            <person name="Pham C."/>
            <person name="Simmons D."/>
            <person name="Wilczek-Boney K."/>
            <person name="Hale W."/>
            <person name="Jakkamsetti A."/>
            <person name="Pham P."/>
            <person name="Ruth R."/>
            <person name="San Lucas F."/>
            <person name="Warren J."/>
            <person name="Zhang J."/>
            <person name="Zhao Z."/>
            <person name="Zhou C."/>
            <person name="Zhu D."/>
            <person name="Lee S."/>
            <person name="Bess C."/>
            <person name="Blankenburg K."/>
            <person name="Forbes L."/>
            <person name="Fu Q."/>
            <person name="Gubbala S."/>
            <person name="Hirani K."/>
            <person name="Jayaseelan J.C."/>
            <person name="Lara F."/>
            <person name="Munidasa M."/>
            <person name="Palculict T."/>
            <person name="Patil S."/>
            <person name="Pu L.-L."/>
            <person name="Saada N."/>
            <person name="Tang L."/>
            <person name="Weissenberger G."/>
            <person name="Zhu Y."/>
            <person name="Hemphill L."/>
            <person name="Shang Y."/>
            <person name="Youmans B."/>
            <person name="Ayvaz T."/>
            <person name="Ross M."/>
            <person name="Santibanez J."/>
            <person name="Aqrawi P."/>
            <person name="Gross S."/>
            <person name="Joshi V."/>
            <person name="Fowler G."/>
            <person name="Nazareth L."/>
            <person name="Reid J."/>
            <person name="Worley K."/>
            <person name="Petrosino J."/>
            <person name="Highlander S."/>
            <person name="Gibbs R."/>
        </authorList>
    </citation>
    <scope>NUCLEOTIDE SEQUENCE [LARGE SCALE GENOMIC DNA]</scope>
    <source>
        <strain evidence="3">MN8</strain>
    </source>
</reference>
<proteinExistence type="predicted"/>
<keyword evidence="3" id="KW-0282">Flagellum</keyword>
<name>A0A0E1X432_STAAU</name>
<gene>
    <name evidence="3" type="ORF">HMPREF0769_11885</name>
</gene>